<dbReference type="GO" id="GO:0005524">
    <property type="term" value="F:ATP binding"/>
    <property type="evidence" value="ECO:0007669"/>
    <property type="project" value="UniProtKB-KW"/>
</dbReference>
<dbReference type="Pfam" id="PF14749">
    <property type="entry name" value="Acyl-CoA_ox_N"/>
    <property type="match status" value="1"/>
</dbReference>
<keyword evidence="13" id="KW-0576">Peroxisome</keyword>
<comment type="similarity">
    <text evidence="5 14">Belongs to the acyl-CoA oxidase family.</text>
</comment>
<dbReference type="Pfam" id="PF01756">
    <property type="entry name" value="ACOX"/>
    <property type="match status" value="1"/>
</dbReference>
<evidence type="ECO:0000256" key="14">
    <source>
        <dbReference type="PIRNR" id="PIRNR000168"/>
    </source>
</evidence>
<dbReference type="GO" id="GO:0055088">
    <property type="term" value="P:lipid homeostasis"/>
    <property type="evidence" value="ECO:0007669"/>
    <property type="project" value="TreeGrafter"/>
</dbReference>
<dbReference type="Pfam" id="PF02770">
    <property type="entry name" value="Acyl-CoA_dh_M"/>
    <property type="match status" value="1"/>
</dbReference>
<dbReference type="InterPro" id="IPR036250">
    <property type="entry name" value="AcylCo_DH-like_C"/>
</dbReference>
<dbReference type="GO" id="GO:0005504">
    <property type="term" value="F:fatty acid binding"/>
    <property type="evidence" value="ECO:0007669"/>
    <property type="project" value="TreeGrafter"/>
</dbReference>
<dbReference type="PANTHER" id="PTHR10909:SF250">
    <property type="entry name" value="PEROXISOMAL ACYL-COENZYME A OXIDASE 1"/>
    <property type="match status" value="1"/>
</dbReference>
<dbReference type="Pfam" id="PF22924">
    <property type="entry name" value="ACOX_C_alpha1"/>
    <property type="match status" value="1"/>
</dbReference>
<dbReference type="STRING" id="658196.A0A397S8B9"/>
<evidence type="ECO:0000256" key="13">
    <source>
        <dbReference type="ARBA" id="ARBA00023140"/>
    </source>
</evidence>
<evidence type="ECO:0000256" key="16">
    <source>
        <dbReference type="PIRSR" id="PIRSR000168-2"/>
    </source>
</evidence>
<dbReference type="Gene3D" id="2.40.110.10">
    <property type="entry name" value="Butyryl-CoA Dehydrogenase, subunit A, domain 2"/>
    <property type="match status" value="1"/>
</dbReference>
<keyword evidence="8 14" id="KW-0274">FAD</keyword>
<dbReference type="GO" id="GO:0003997">
    <property type="term" value="F:acyl-CoA oxidase activity"/>
    <property type="evidence" value="ECO:0007669"/>
    <property type="project" value="UniProtKB-EC"/>
</dbReference>
<evidence type="ECO:0000256" key="3">
    <source>
        <dbReference type="ARBA" id="ARBA00004275"/>
    </source>
</evidence>
<feature type="active site" description="Proton acceptor" evidence="15">
    <location>
        <position position="443"/>
    </location>
</feature>
<evidence type="ECO:0000256" key="10">
    <source>
        <dbReference type="ARBA" id="ARBA00022840"/>
    </source>
</evidence>
<keyword evidence="22" id="KW-1185">Reference proteome</keyword>
<gene>
    <name evidence="21" type="ORF">C1645_792290</name>
</gene>
<organism evidence="21 22">
    <name type="scientific">Glomus cerebriforme</name>
    <dbReference type="NCBI Taxonomy" id="658196"/>
    <lineage>
        <taxon>Eukaryota</taxon>
        <taxon>Fungi</taxon>
        <taxon>Fungi incertae sedis</taxon>
        <taxon>Mucoromycota</taxon>
        <taxon>Glomeromycotina</taxon>
        <taxon>Glomeromycetes</taxon>
        <taxon>Glomerales</taxon>
        <taxon>Glomeraceae</taxon>
        <taxon>Glomus</taxon>
    </lineage>
</organism>
<evidence type="ECO:0000256" key="7">
    <source>
        <dbReference type="ARBA" id="ARBA00022741"/>
    </source>
</evidence>
<dbReference type="FunFam" id="2.40.110.10:FF:000003">
    <property type="entry name" value="Acyl-coenzyme A oxidase"/>
    <property type="match status" value="1"/>
</dbReference>
<feature type="domain" description="Acyl-coenzyme A oxidase N-terminal" evidence="19">
    <location>
        <begin position="32"/>
        <end position="146"/>
    </location>
</feature>
<dbReference type="PANTHER" id="PTHR10909">
    <property type="entry name" value="ELECTRON TRANSPORT OXIDOREDUCTASE"/>
    <property type="match status" value="1"/>
</dbReference>
<evidence type="ECO:0000259" key="19">
    <source>
        <dbReference type="Pfam" id="PF14749"/>
    </source>
</evidence>
<feature type="binding site" evidence="16">
    <location>
        <position position="152"/>
    </location>
    <ligand>
        <name>FAD</name>
        <dbReference type="ChEBI" id="CHEBI:57692"/>
    </ligand>
</feature>
<feature type="domain" description="Acyl-CoA oxidase/dehydrogenase middle" evidence="18">
    <location>
        <begin position="148"/>
        <end position="258"/>
    </location>
</feature>
<dbReference type="Proteomes" id="UP000265703">
    <property type="component" value="Unassembled WGS sequence"/>
</dbReference>
<dbReference type="Gene3D" id="1.10.540.10">
    <property type="entry name" value="Acyl-CoA dehydrogenase/oxidase, N-terminal domain"/>
    <property type="match status" value="1"/>
</dbReference>
<comment type="pathway">
    <text evidence="4">Lipid metabolism; peroxisomal fatty acid beta-oxidation.</text>
</comment>
<evidence type="ECO:0000256" key="6">
    <source>
        <dbReference type="ARBA" id="ARBA00022630"/>
    </source>
</evidence>
<protein>
    <recommendedName>
        <fullName evidence="14">Acyl-coenzyme A oxidase</fullName>
    </recommendedName>
</protein>
<reference evidence="21 22" key="1">
    <citation type="submission" date="2018-06" db="EMBL/GenBank/DDBJ databases">
        <title>Comparative genomics reveals the genomic features of Rhizophagus irregularis, R. cerebriforme, R. diaphanum and Gigaspora rosea, and their symbiotic lifestyle signature.</title>
        <authorList>
            <person name="Morin E."/>
            <person name="San Clemente H."/>
            <person name="Chen E.C.H."/>
            <person name="De La Providencia I."/>
            <person name="Hainaut M."/>
            <person name="Kuo A."/>
            <person name="Kohler A."/>
            <person name="Murat C."/>
            <person name="Tang N."/>
            <person name="Roy S."/>
            <person name="Loubradou J."/>
            <person name="Henrissat B."/>
            <person name="Grigoriev I.V."/>
            <person name="Corradi N."/>
            <person name="Roux C."/>
            <person name="Martin F.M."/>
        </authorList>
    </citation>
    <scope>NUCLEOTIDE SEQUENCE [LARGE SCALE GENOMIC DNA]</scope>
    <source>
        <strain evidence="21 22">DAOM 227022</strain>
    </source>
</reference>
<dbReference type="FunFam" id="1.20.140.10:FF:000005">
    <property type="entry name" value="Acyl-coenzyme A oxidase"/>
    <property type="match status" value="1"/>
</dbReference>
<keyword evidence="11" id="KW-0560">Oxidoreductase</keyword>
<evidence type="ECO:0000256" key="1">
    <source>
        <dbReference type="ARBA" id="ARBA00001201"/>
    </source>
</evidence>
<name>A0A397S8B9_9GLOM</name>
<dbReference type="AlphaFoldDB" id="A0A397S8B9"/>
<dbReference type="InterPro" id="IPR009100">
    <property type="entry name" value="AcylCoA_DH/oxidase_NM_dom_sf"/>
</dbReference>
<keyword evidence="7" id="KW-0547">Nucleotide-binding</keyword>
<comment type="cofactor">
    <cofactor evidence="2">
        <name>FAD</name>
        <dbReference type="ChEBI" id="CHEBI:57692"/>
    </cofactor>
</comment>
<dbReference type="InterPro" id="IPR002655">
    <property type="entry name" value="Acyl-CoA_oxidase_C"/>
</dbReference>
<comment type="caution">
    <text evidence="21">The sequence shown here is derived from an EMBL/GenBank/DDBJ whole genome shotgun (WGS) entry which is preliminary data.</text>
</comment>
<evidence type="ECO:0000256" key="9">
    <source>
        <dbReference type="ARBA" id="ARBA00022832"/>
    </source>
</evidence>
<keyword evidence="6 14" id="KW-0285">Flavoprotein</keyword>
<sequence>MTSYIKIPSHLVPSDPQGSDLLALERAKSTFNVKELTLALYGSKELERFNRILKILENDPVFDKSNIYFMGRTELFEHALKKDKRFVQLIKKHKWNIEEIQTAEFLLDLPGPYGLHRGMFIPTIFGQGSEEQKKKFLIPALKYEIIGCYAQTELGHGSNVQGLETIATYIPETDEFEINSPYLTASKWWIGGLGRTANHAIVMAQLRSNGKDFGPHPFIVQIRDLESHQPLPGITVGDIGPKFGYNATDNGFILFDHVRIPRFNMLSKFSQIKKGTGEYISPPNDKLSYGTMVFVRAMIVSNVRISLARAATIAIRYSAVRRQFVDKEQPKKLENGRVVETSVLDYTMQQYRLFPVIAQAYACFYTAKAMIDLYMNYLKQSSGGDFSLLADLHASSSGLKSLTTAMAVNSIEECRSACGGHGYSNFSGFVTFYQNYLPNITWEGDNYILTHQTARYLLKTFREVVSSKNPEVYASQSKQNPTITYIIDYINNPNLICTATKPLDFNNNELQLRAFGHRAAHLIANAVDQIDHQKKSWNSMLIEINRISRAHCQYLLVRNFITAIREQPQPIEDEKLRILHNSPALKEVMTSVCNLFVLHTMEKELGEFFECGYMNDSTSKLLRSRVYDLLKEIRPNAVSLVDAFYIPEFALRSALGRYDGKVYETMIDWASKEPLNGITLDVNPNSEVLFRNKNKAKL</sequence>
<dbReference type="InterPro" id="IPR006091">
    <property type="entry name" value="Acyl-CoA_Oxase/DH_mid-dom"/>
</dbReference>
<evidence type="ECO:0000256" key="12">
    <source>
        <dbReference type="ARBA" id="ARBA00023098"/>
    </source>
</evidence>
<dbReference type="GO" id="GO:0071949">
    <property type="term" value="F:FAD binding"/>
    <property type="evidence" value="ECO:0007669"/>
    <property type="project" value="InterPro"/>
</dbReference>
<dbReference type="InterPro" id="IPR046373">
    <property type="entry name" value="Acyl-CoA_Oxase/DH_mid-dom_sf"/>
</dbReference>
<evidence type="ECO:0000313" key="21">
    <source>
        <dbReference type="EMBL" id="RIA80545.1"/>
    </source>
</evidence>
<dbReference type="SUPFAM" id="SSF47203">
    <property type="entry name" value="Acyl-CoA dehydrogenase C-terminal domain-like"/>
    <property type="match status" value="2"/>
</dbReference>
<dbReference type="GO" id="GO:0005777">
    <property type="term" value="C:peroxisome"/>
    <property type="evidence" value="ECO:0007669"/>
    <property type="project" value="UniProtKB-SubCell"/>
</dbReference>
<evidence type="ECO:0000259" key="17">
    <source>
        <dbReference type="Pfam" id="PF01756"/>
    </source>
</evidence>
<keyword evidence="12" id="KW-0443">Lipid metabolism</keyword>
<comment type="subcellular location">
    <subcellularLocation>
        <location evidence="3">Peroxisome</location>
    </subcellularLocation>
</comment>
<evidence type="ECO:0000256" key="15">
    <source>
        <dbReference type="PIRSR" id="PIRSR000168-1"/>
    </source>
</evidence>
<keyword evidence="9" id="KW-0276">Fatty acid metabolism</keyword>
<evidence type="ECO:0000256" key="8">
    <source>
        <dbReference type="ARBA" id="ARBA00022827"/>
    </source>
</evidence>
<proteinExistence type="inferred from homology"/>
<evidence type="ECO:0000256" key="11">
    <source>
        <dbReference type="ARBA" id="ARBA00023002"/>
    </source>
</evidence>
<comment type="catalytic activity">
    <reaction evidence="1">
        <text>a 2,3-saturated acyl-CoA + O2 = a (2E)-enoyl-CoA + H2O2</text>
        <dbReference type="Rhea" id="RHEA:38959"/>
        <dbReference type="ChEBI" id="CHEBI:15379"/>
        <dbReference type="ChEBI" id="CHEBI:16240"/>
        <dbReference type="ChEBI" id="CHEBI:58856"/>
        <dbReference type="ChEBI" id="CHEBI:65111"/>
        <dbReference type="EC" id="1.3.3.6"/>
    </reaction>
</comment>
<evidence type="ECO:0000259" key="18">
    <source>
        <dbReference type="Pfam" id="PF02770"/>
    </source>
</evidence>
<feature type="binding site" evidence="16">
    <location>
        <position position="191"/>
    </location>
    <ligand>
        <name>FAD</name>
        <dbReference type="ChEBI" id="CHEBI:57692"/>
    </ligand>
</feature>
<dbReference type="Gene3D" id="1.20.140.10">
    <property type="entry name" value="Butyryl-CoA Dehydrogenase, subunit A, domain 3"/>
    <property type="match status" value="2"/>
</dbReference>
<evidence type="ECO:0000256" key="4">
    <source>
        <dbReference type="ARBA" id="ARBA00004846"/>
    </source>
</evidence>
<keyword evidence="10" id="KW-0067">ATP-binding</keyword>
<dbReference type="FunFam" id="1.20.140.10:FF:000013">
    <property type="entry name" value="Acyl-coenzyme A oxidase"/>
    <property type="match status" value="1"/>
</dbReference>
<evidence type="ECO:0000256" key="2">
    <source>
        <dbReference type="ARBA" id="ARBA00001974"/>
    </source>
</evidence>
<evidence type="ECO:0000259" key="20">
    <source>
        <dbReference type="Pfam" id="PF22924"/>
    </source>
</evidence>
<evidence type="ECO:0000256" key="5">
    <source>
        <dbReference type="ARBA" id="ARBA00006288"/>
    </source>
</evidence>
<feature type="domain" description="Acyl-CoA oxidase C-terminal" evidence="17">
    <location>
        <begin position="509"/>
        <end position="676"/>
    </location>
</feature>
<dbReference type="OrthoDB" id="538336at2759"/>
<dbReference type="EMBL" id="QKYT01000946">
    <property type="protein sequence ID" value="RIA80545.1"/>
    <property type="molecule type" value="Genomic_DNA"/>
</dbReference>
<dbReference type="InterPro" id="IPR037069">
    <property type="entry name" value="AcylCoA_DH/ox_N_sf"/>
</dbReference>
<evidence type="ECO:0000313" key="22">
    <source>
        <dbReference type="Proteomes" id="UP000265703"/>
    </source>
</evidence>
<dbReference type="FunFam" id="1.10.540.10:FF:000006">
    <property type="entry name" value="Acyl-coenzyme A oxidase"/>
    <property type="match status" value="1"/>
</dbReference>
<dbReference type="SUPFAM" id="SSF56645">
    <property type="entry name" value="Acyl-CoA dehydrogenase NM domain-like"/>
    <property type="match status" value="1"/>
</dbReference>
<dbReference type="UniPathway" id="UPA00661"/>
<dbReference type="InterPro" id="IPR012258">
    <property type="entry name" value="Acyl-CoA_oxidase"/>
</dbReference>
<dbReference type="PIRSF" id="PIRSF000168">
    <property type="entry name" value="Acyl-CoA_oxidase"/>
    <property type="match status" value="1"/>
</dbReference>
<dbReference type="InterPro" id="IPR029320">
    <property type="entry name" value="Acyl-CoA_ox_N"/>
</dbReference>
<dbReference type="InterPro" id="IPR055060">
    <property type="entry name" value="ACOX_C_alpha1"/>
</dbReference>
<feature type="domain" description="Acyl-CoA oxidase C-alpha1" evidence="20">
    <location>
        <begin position="289"/>
        <end position="458"/>
    </location>
</feature>
<dbReference type="GO" id="GO:0033540">
    <property type="term" value="P:fatty acid beta-oxidation using acyl-CoA oxidase"/>
    <property type="evidence" value="ECO:0007669"/>
    <property type="project" value="UniProtKB-UniPathway"/>
</dbReference>
<accession>A0A397S8B9</accession>